<dbReference type="PANTHER" id="PTHR33938:SF15">
    <property type="entry name" value="FERULOYL ESTERASE B-RELATED"/>
    <property type="match status" value="1"/>
</dbReference>
<feature type="region of interest" description="Disordered" evidence="11">
    <location>
        <begin position="66"/>
        <end position="101"/>
    </location>
</feature>
<dbReference type="GO" id="GO:0045493">
    <property type="term" value="P:xylan catabolic process"/>
    <property type="evidence" value="ECO:0007669"/>
    <property type="project" value="UniProtKB-KW"/>
</dbReference>
<name>A0A1V8SYQ2_9PEZI</name>
<keyword evidence="3" id="KW-0858">Xylan degradation</keyword>
<dbReference type="Proteomes" id="UP000192596">
    <property type="component" value="Unassembled WGS sequence"/>
</dbReference>
<evidence type="ECO:0000256" key="10">
    <source>
        <dbReference type="RuleBase" id="RU361238"/>
    </source>
</evidence>
<keyword evidence="7" id="KW-0106">Calcium</keyword>
<dbReference type="InterPro" id="IPR029058">
    <property type="entry name" value="AB_hydrolase_fold"/>
</dbReference>
<dbReference type="PANTHER" id="PTHR33938">
    <property type="entry name" value="FERULOYL ESTERASE B-RELATED"/>
    <property type="match status" value="1"/>
</dbReference>
<keyword evidence="5" id="KW-0732">Signal</keyword>
<proteinExistence type="inferred from homology"/>
<dbReference type="OrthoDB" id="3039123at2759"/>
<dbReference type="GO" id="GO:0046872">
    <property type="term" value="F:metal ion binding"/>
    <property type="evidence" value="ECO:0007669"/>
    <property type="project" value="UniProtKB-KW"/>
</dbReference>
<evidence type="ECO:0000256" key="11">
    <source>
        <dbReference type="SAM" id="MobiDB-lite"/>
    </source>
</evidence>
<evidence type="ECO:0000256" key="8">
    <source>
        <dbReference type="ARBA" id="ARBA00023157"/>
    </source>
</evidence>
<keyword evidence="6 10" id="KW-0378">Hydrolase</keyword>
<dbReference type="EC" id="3.1.1.-" evidence="10"/>
<evidence type="ECO:0000256" key="5">
    <source>
        <dbReference type="ARBA" id="ARBA00022729"/>
    </source>
</evidence>
<accession>A0A1V8SYQ2</accession>
<feature type="compositionally biased region" description="Low complexity" evidence="11">
    <location>
        <begin position="75"/>
        <end position="101"/>
    </location>
</feature>
<keyword evidence="3" id="KW-0624">Polysaccharide degradation</keyword>
<evidence type="ECO:0000256" key="3">
    <source>
        <dbReference type="ARBA" id="ARBA00022651"/>
    </source>
</evidence>
<evidence type="ECO:0000256" key="2">
    <source>
        <dbReference type="ARBA" id="ARBA00022487"/>
    </source>
</evidence>
<evidence type="ECO:0000256" key="4">
    <source>
        <dbReference type="ARBA" id="ARBA00022723"/>
    </source>
</evidence>
<comment type="catalytic activity">
    <reaction evidence="9">
        <text>feruloyl-polysaccharide + H2O = ferulate + polysaccharide.</text>
        <dbReference type="EC" id="3.1.1.73"/>
    </reaction>
</comment>
<dbReference type="SUPFAM" id="SSF53474">
    <property type="entry name" value="alpha/beta-Hydrolases"/>
    <property type="match status" value="1"/>
</dbReference>
<dbReference type="STRING" id="1507870.A0A1V8SYQ2"/>
<feature type="compositionally biased region" description="Polar residues" evidence="11">
    <location>
        <begin position="139"/>
        <end position="149"/>
    </location>
</feature>
<gene>
    <name evidence="12" type="ORF">B0A48_10800</name>
</gene>
<organism evidence="12 13">
    <name type="scientific">Cryoendolithus antarcticus</name>
    <dbReference type="NCBI Taxonomy" id="1507870"/>
    <lineage>
        <taxon>Eukaryota</taxon>
        <taxon>Fungi</taxon>
        <taxon>Dikarya</taxon>
        <taxon>Ascomycota</taxon>
        <taxon>Pezizomycotina</taxon>
        <taxon>Dothideomycetes</taxon>
        <taxon>Dothideomycetidae</taxon>
        <taxon>Cladosporiales</taxon>
        <taxon>Cladosporiaceae</taxon>
        <taxon>Cryoendolithus</taxon>
    </lineage>
</organism>
<dbReference type="AlphaFoldDB" id="A0A1V8SYQ2"/>
<evidence type="ECO:0000313" key="13">
    <source>
        <dbReference type="Proteomes" id="UP000192596"/>
    </source>
</evidence>
<reference evidence="13" key="1">
    <citation type="submission" date="2017-03" db="EMBL/GenBank/DDBJ databases">
        <title>Genomes of endolithic fungi from Antarctica.</title>
        <authorList>
            <person name="Coleine C."/>
            <person name="Masonjones S."/>
            <person name="Stajich J.E."/>
        </authorList>
    </citation>
    <scope>NUCLEOTIDE SEQUENCE [LARGE SCALE GENOMIC DNA]</scope>
    <source>
        <strain evidence="13">CCFEE 5527</strain>
    </source>
</reference>
<keyword evidence="8" id="KW-1015">Disulfide bond</keyword>
<evidence type="ECO:0000256" key="7">
    <source>
        <dbReference type="ARBA" id="ARBA00022837"/>
    </source>
</evidence>
<dbReference type="InParanoid" id="A0A1V8SYQ2"/>
<comment type="similarity">
    <text evidence="1 10">Belongs to the tannase family.</text>
</comment>
<keyword evidence="2" id="KW-0719">Serine esterase</keyword>
<evidence type="ECO:0000313" key="12">
    <source>
        <dbReference type="EMBL" id="OQO04190.1"/>
    </source>
</evidence>
<dbReference type="Pfam" id="PF07519">
    <property type="entry name" value="Tannase"/>
    <property type="match status" value="1"/>
</dbReference>
<dbReference type="GO" id="GO:0030600">
    <property type="term" value="F:feruloyl esterase activity"/>
    <property type="evidence" value="ECO:0007669"/>
    <property type="project" value="UniProtKB-EC"/>
</dbReference>
<protein>
    <recommendedName>
        <fullName evidence="10">Carboxylic ester hydrolase</fullName>
        <ecNumber evidence="10">3.1.1.-</ecNumber>
    </recommendedName>
</protein>
<dbReference type="InterPro" id="IPR011118">
    <property type="entry name" value="Tannase/feruloyl_esterase"/>
</dbReference>
<dbReference type="EMBL" id="NAJO01000022">
    <property type="protein sequence ID" value="OQO04190.1"/>
    <property type="molecule type" value="Genomic_DNA"/>
</dbReference>
<feature type="region of interest" description="Disordered" evidence="11">
    <location>
        <begin position="428"/>
        <end position="453"/>
    </location>
</feature>
<feature type="region of interest" description="Disordered" evidence="11">
    <location>
        <begin position="139"/>
        <end position="163"/>
    </location>
</feature>
<comment type="caution">
    <text evidence="12">The sequence shown here is derived from an EMBL/GenBank/DDBJ whole genome shotgun (WGS) entry which is preliminary data.</text>
</comment>
<evidence type="ECO:0000256" key="1">
    <source>
        <dbReference type="ARBA" id="ARBA00006249"/>
    </source>
</evidence>
<sequence length="1012" mass="103896">MRFDVPLVTVSLAASVAAHPHHPSPSGSWPARNATNNTAWASYAEQEHKHVAELETELAALKKQLDEASHTCDNPSGLPVGPAGSSPASSGSPAGYSGAATSSAYPTAHAAQTTYLTTTVINGVTKTVTVTAAAGYSTANAGPVTSSAGDSPAGYGSSPSDPTTYLTTTVVNGVTKTLTVTVPVTASSGPTTSLPATPDYYAPAPPASSSSASDIPTYTVIVTPGHSAPTSAYNAGPKTAHTCTETYLGTAPIPSSPAPVPSSYISSSIPSYVVPSSTGSAPVYGNGTYSTGAAGPTGYPTGAYGTGASSAPYSYGTGVSSSSASGIYPISYGTGVSSSASAYATGSSTTSCTSSDGCVPWYITVSDGTIPGYGSPTGSYGTGASSGLPAYSTSGSAVYPISYSTGASSGFQTYTANSTSSYPTGTAPTYSSSASSTAPSSIRPSSIAPSSIAPSSIIPSTTSSSTSSALPTATDCATFCSTLTSLNGYEVTPLTCTKLKAGVLVNTPVGQSKVGCAASFTPAIDVCQVTLNVKTSGTGQVYQEVWLPTGNATFPSQWNGRTMSTDNGGLNGCIHYVDMQYVSSMGFAAIGDNAGHNGSSFDGTWTMGNNEAIIDWSYRARHASIDIGKQVVKKFYSKASEYSYYIGCSTGGAQGLKSAQNYPNDFDGIIAGASAADFNHLQSWSAHFRLITGTAGNDTFLTLPQWGIVQAEIIKQCDEPIDGVADGILEDPLECNFDSTAIPVCSATVTANCLTATQLETVDAVYKPLYDTEGKLLYPGLLHGSEYDAFKLGLLSGSVQGIAQDFFRGGVYNSSSFDITKLGQQNYADISALDALHGYPSAFSGDLSAFSASGNKLMMYHGMADPMTSGSNSQRYYQKVAKTMGTTPAAMDDYLRLFRISGMAHCGVGGISGAGAWMFGQSGASSAAPNNIVANLVDWVEAGKAPETLLGTKFWYDTPSLGIEFQRPHCKYPLRTTYKGGDSTKAESWGCEQIQNWDTCEGTTCSFDGTFT</sequence>
<keyword evidence="4" id="KW-0479">Metal-binding</keyword>
<evidence type="ECO:0000256" key="6">
    <source>
        <dbReference type="ARBA" id="ARBA00022801"/>
    </source>
</evidence>
<keyword evidence="13" id="KW-1185">Reference proteome</keyword>
<keyword evidence="3" id="KW-0119">Carbohydrate metabolism</keyword>
<evidence type="ECO:0000256" key="9">
    <source>
        <dbReference type="ARBA" id="ARBA00034075"/>
    </source>
</evidence>